<evidence type="ECO:0000313" key="2">
    <source>
        <dbReference type="EMBL" id="GIE00137.1"/>
    </source>
</evidence>
<reference evidence="2 3" key="1">
    <citation type="submission" date="2021-01" db="EMBL/GenBank/DDBJ databases">
        <title>Whole genome shotgun sequence of Actinoplanes durhamensis NBRC 14914.</title>
        <authorList>
            <person name="Komaki H."/>
            <person name="Tamura T."/>
        </authorList>
    </citation>
    <scope>NUCLEOTIDE SEQUENCE [LARGE SCALE GENOMIC DNA]</scope>
    <source>
        <strain evidence="2 3">NBRC 14914</strain>
    </source>
</reference>
<protein>
    <submittedName>
        <fullName evidence="2">Uncharacterized protein</fullName>
    </submittedName>
</protein>
<evidence type="ECO:0000313" key="3">
    <source>
        <dbReference type="Proteomes" id="UP000637628"/>
    </source>
</evidence>
<gene>
    <name evidence="2" type="ORF">Adu01nite_14870</name>
</gene>
<proteinExistence type="predicted"/>
<keyword evidence="3" id="KW-1185">Reference proteome</keyword>
<organism evidence="2 3">
    <name type="scientific">Paractinoplanes durhamensis</name>
    <dbReference type="NCBI Taxonomy" id="113563"/>
    <lineage>
        <taxon>Bacteria</taxon>
        <taxon>Bacillati</taxon>
        <taxon>Actinomycetota</taxon>
        <taxon>Actinomycetes</taxon>
        <taxon>Micromonosporales</taxon>
        <taxon>Micromonosporaceae</taxon>
        <taxon>Paractinoplanes</taxon>
    </lineage>
</organism>
<feature type="region of interest" description="Disordered" evidence="1">
    <location>
        <begin position="1"/>
        <end position="23"/>
    </location>
</feature>
<sequence length="59" mass="6313">MGGGRRCSPGVKPSPRMGDTARDATFEPLGDNWYAFAVPRSGAPIWAFNPFAVQATTEV</sequence>
<dbReference type="EMBL" id="BOML01000013">
    <property type="protein sequence ID" value="GIE00137.1"/>
    <property type="molecule type" value="Genomic_DNA"/>
</dbReference>
<name>A0ABQ3YRC0_9ACTN</name>
<comment type="caution">
    <text evidence="2">The sequence shown here is derived from an EMBL/GenBank/DDBJ whole genome shotgun (WGS) entry which is preliminary data.</text>
</comment>
<dbReference type="Proteomes" id="UP000637628">
    <property type="component" value="Unassembled WGS sequence"/>
</dbReference>
<evidence type="ECO:0000256" key="1">
    <source>
        <dbReference type="SAM" id="MobiDB-lite"/>
    </source>
</evidence>
<accession>A0ABQ3YRC0</accession>